<dbReference type="RefSeq" id="WP_106166188.1">
    <property type="nucleotide sequence ID" value="NZ_JAVKZF010000002.1"/>
</dbReference>
<dbReference type="AlphaFoldDB" id="A0AB37UE14"/>
<dbReference type="InterPro" id="IPR045864">
    <property type="entry name" value="aa-tRNA-synth_II/BPL/LPL"/>
</dbReference>
<name>A0AB37UE14_9CYAN</name>
<evidence type="ECO:0000256" key="3">
    <source>
        <dbReference type="ARBA" id="ARBA00005539"/>
    </source>
</evidence>
<dbReference type="Proteomes" id="UP000282574">
    <property type="component" value="Unassembled WGS sequence"/>
</dbReference>
<evidence type="ECO:0000256" key="4">
    <source>
        <dbReference type="ARBA" id="ARBA00011496"/>
    </source>
</evidence>
<keyword evidence="6 8" id="KW-0963">Cytoplasm</keyword>
<evidence type="ECO:0000313" key="12">
    <source>
        <dbReference type="Proteomes" id="UP000282574"/>
    </source>
</evidence>
<dbReference type="PANTHER" id="PTHR43707:SF1">
    <property type="entry name" value="HISTIDINE--TRNA LIGASE, MITOCHONDRIAL-RELATED"/>
    <property type="match status" value="1"/>
</dbReference>
<evidence type="ECO:0000256" key="5">
    <source>
        <dbReference type="ARBA" id="ARBA00020397"/>
    </source>
</evidence>
<evidence type="ECO:0000256" key="1">
    <source>
        <dbReference type="ARBA" id="ARBA00004496"/>
    </source>
</evidence>
<dbReference type="HAMAP" id="MF_00125">
    <property type="entry name" value="HisZ"/>
    <property type="match status" value="1"/>
</dbReference>
<accession>A0AB37UE14</accession>
<dbReference type="EMBL" id="RSCK01000064">
    <property type="protein sequence ID" value="RUT06904.1"/>
    <property type="molecule type" value="Genomic_DNA"/>
</dbReference>
<evidence type="ECO:0000259" key="10">
    <source>
        <dbReference type="PROSITE" id="PS50862"/>
    </source>
</evidence>
<keyword evidence="8" id="KW-0368">Histidine biosynthesis</keyword>
<dbReference type="InterPro" id="IPR004516">
    <property type="entry name" value="HisRS/HisZ"/>
</dbReference>
<dbReference type="NCBIfam" id="TIGR00443">
    <property type="entry name" value="hisZ_biosyn_reg"/>
    <property type="match status" value="1"/>
</dbReference>
<evidence type="ECO:0000256" key="2">
    <source>
        <dbReference type="ARBA" id="ARBA00004667"/>
    </source>
</evidence>
<comment type="subunit">
    <text evidence="4 8">Heteromultimer composed of HisG and HisZ subunits.</text>
</comment>
<comment type="function">
    <text evidence="7 8">Required for the first step of histidine biosynthesis. May allow the feedback regulation of ATP phosphoribosyltransferase activity by histidine.</text>
</comment>
<reference evidence="11 12" key="1">
    <citation type="journal article" date="2019" name="Genome Biol. Evol.">
        <title>Day and night: Metabolic profiles and evolutionary relationships of six axenic non-marine cyanobacteria.</title>
        <authorList>
            <person name="Will S.E."/>
            <person name="Henke P."/>
            <person name="Boedeker C."/>
            <person name="Huang S."/>
            <person name="Brinkmann H."/>
            <person name="Rohde M."/>
            <person name="Jarek M."/>
            <person name="Friedl T."/>
            <person name="Seufert S."/>
            <person name="Schumacher M."/>
            <person name="Overmann J."/>
            <person name="Neumann-Schaal M."/>
            <person name="Petersen J."/>
        </authorList>
    </citation>
    <scope>NUCLEOTIDE SEQUENCE [LARGE SCALE GENOMIC DNA]</scope>
    <source>
        <strain evidence="11 12">SAG 39.79</strain>
    </source>
</reference>
<dbReference type="PROSITE" id="PS50862">
    <property type="entry name" value="AA_TRNA_LIGASE_II"/>
    <property type="match status" value="1"/>
</dbReference>
<evidence type="ECO:0000256" key="9">
    <source>
        <dbReference type="PIRSR" id="PIRSR001549-1"/>
    </source>
</evidence>
<dbReference type="InterPro" id="IPR006195">
    <property type="entry name" value="aa-tRNA-synth_II"/>
</dbReference>
<dbReference type="PANTHER" id="PTHR43707">
    <property type="entry name" value="HISTIDYL-TRNA SYNTHETASE"/>
    <property type="match status" value="1"/>
</dbReference>
<evidence type="ECO:0000313" key="11">
    <source>
        <dbReference type="EMBL" id="RUT06904.1"/>
    </source>
</evidence>
<dbReference type="InterPro" id="IPR041715">
    <property type="entry name" value="HisRS-like_core"/>
</dbReference>
<feature type="binding site" evidence="9">
    <location>
        <position position="125"/>
    </location>
    <ligand>
        <name>L-histidine</name>
        <dbReference type="ChEBI" id="CHEBI:57595"/>
    </ligand>
</feature>
<dbReference type="Gene3D" id="3.30.930.10">
    <property type="entry name" value="Bira Bifunctional Protein, Domain 2"/>
    <property type="match status" value="1"/>
</dbReference>
<keyword evidence="8" id="KW-0028">Amino-acid biosynthesis</keyword>
<evidence type="ECO:0000256" key="8">
    <source>
        <dbReference type="HAMAP-Rule" id="MF_00125"/>
    </source>
</evidence>
<dbReference type="GO" id="GO:0005737">
    <property type="term" value="C:cytoplasm"/>
    <property type="evidence" value="ECO:0007669"/>
    <property type="project" value="UniProtKB-SubCell"/>
</dbReference>
<feature type="binding site" evidence="9">
    <location>
        <position position="269"/>
    </location>
    <ligand>
        <name>L-histidine</name>
        <dbReference type="ChEBI" id="CHEBI:57595"/>
    </ligand>
</feature>
<comment type="similarity">
    <text evidence="3 8">Belongs to the class-II aminoacyl-tRNA synthetase family. HisZ subfamily.</text>
</comment>
<sequence>MVYQSPAGARDLLPLDVAQKHWVEERLQQVFHRWGYHRIITSTLERLDTLMAGGAIQRSTVIQVQDREEELGLRPELTASIARTAVTRMAGATFPQRLYYNANVFCRTPDSSHNRQLEFYQTGVELLGSEGLLADAEVLLLLAECLNELGLHNWQLILGEAEITQSLLASFPASGRDRVRQAIAHLDRVTLETLPLSEDLRARALMMLDLRGHPADVLQKVTKLSLDAPQQAALHRLKSLVEILDRCFSADSNQNSQSFPIILDLSMIRTFDYYTGIVFEVIGNAVIGDTTAQPQILGQGGRYDQLLGLYHPQGKTVPGIGFVLNTEDLQQALLSADRLPQATPASDWLVVARSPATYAAAFAYAEKLRCTPGLRVEMDLGDRQPEEIRTYARQRRIQQIAWLKDDGSAEIETLKREQGRAGSKE</sequence>
<dbReference type="GO" id="GO:0016757">
    <property type="term" value="F:glycosyltransferase activity"/>
    <property type="evidence" value="ECO:0007669"/>
    <property type="project" value="UniProtKB-KW"/>
</dbReference>
<feature type="binding site" evidence="9">
    <location>
        <begin position="76"/>
        <end position="78"/>
    </location>
    <ligand>
        <name>L-histidine</name>
        <dbReference type="ChEBI" id="CHEBI:57595"/>
    </ligand>
</feature>
<organism evidence="11 12">
    <name type="scientific">Chroococcidiopsis cubana SAG 39.79</name>
    <dbReference type="NCBI Taxonomy" id="388085"/>
    <lineage>
        <taxon>Bacteria</taxon>
        <taxon>Bacillati</taxon>
        <taxon>Cyanobacteriota</taxon>
        <taxon>Cyanophyceae</taxon>
        <taxon>Chroococcidiopsidales</taxon>
        <taxon>Chroococcidiopsidaceae</taxon>
        <taxon>Chroococcidiopsis</taxon>
    </lineage>
</organism>
<comment type="subcellular location">
    <subcellularLocation>
        <location evidence="1 8">Cytoplasm</location>
    </subcellularLocation>
</comment>
<dbReference type="InterPro" id="IPR004517">
    <property type="entry name" value="HisZ"/>
</dbReference>
<keyword evidence="12" id="KW-1185">Reference proteome</keyword>
<gene>
    <name evidence="8 11" type="primary">hisZ</name>
    <name evidence="11" type="ORF">DSM107010_51520</name>
</gene>
<dbReference type="NCBIfam" id="NF008940">
    <property type="entry name" value="PRK12292.2-3"/>
    <property type="match status" value="1"/>
</dbReference>
<feature type="binding site" evidence="9">
    <location>
        <begin position="273"/>
        <end position="274"/>
    </location>
    <ligand>
        <name>L-histidine</name>
        <dbReference type="ChEBI" id="CHEBI:57595"/>
    </ligand>
</feature>
<keyword evidence="11" id="KW-0808">Transferase</keyword>
<evidence type="ECO:0000256" key="6">
    <source>
        <dbReference type="ARBA" id="ARBA00022490"/>
    </source>
</evidence>
<proteinExistence type="inferred from homology"/>
<dbReference type="CDD" id="cd00773">
    <property type="entry name" value="HisRS-like_core"/>
    <property type="match status" value="1"/>
</dbReference>
<feature type="domain" description="Aminoacyl-transfer RNA synthetases class-II family profile" evidence="10">
    <location>
        <begin position="23"/>
        <end position="344"/>
    </location>
</feature>
<evidence type="ECO:0000256" key="7">
    <source>
        <dbReference type="ARBA" id="ARBA00025246"/>
    </source>
</evidence>
<dbReference type="SUPFAM" id="SSF55681">
    <property type="entry name" value="Class II aaRS and biotin synthetases"/>
    <property type="match status" value="1"/>
</dbReference>
<keyword evidence="11" id="KW-0328">Glycosyltransferase</keyword>
<dbReference type="GO" id="GO:0006427">
    <property type="term" value="P:histidyl-tRNA aminoacylation"/>
    <property type="evidence" value="ECO:0007669"/>
    <property type="project" value="TreeGrafter"/>
</dbReference>
<dbReference type="PIRSF" id="PIRSF001549">
    <property type="entry name" value="His-tRNA_synth"/>
    <property type="match status" value="1"/>
</dbReference>
<feature type="binding site" evidence="9">
    <location>
        <position position="121"/>
    </location>
    <ligand>
        <name>L-histidine</name>
        <dbReference type="ChEBI" id="CHEBI:57595"/>
    </ligand>
</feature>
<dbReference type="Pfam" id="PF13393">
    <property type="entry name" value="tRNA-synt_His"/>
    <property type="match status" value="1"/>
</dbReference>
<comment type="miscellaneous">
    <text evidence="8">This function is generally fulfilled by the C-terminal part of HisG, which is missing in some bacteria such as this one.</text>
</comment>
<comment type="pathway">
    <text evidence="2 8">Amino-acid biosynthesis; L-histidine biosynthesis; L-histidine from 5-phospho-alpha-D-ribose 1-diphosphate: step 1/9.</text>
</comment>
<protein>
    <recommendedName>
        <fullName evidence="5 8">ATP phosphoribosyltransferase regulatory subunit</fullName>
    </recommendedName>
</protein>
<dbReference type="GO" id="GO:0004821">
    <property type="term" value="F:histidine-tRNA ligase activity"/>
    <property type="evidence" value="ECO:0007669"/>
    <property type="project" value="TreeGrafter"/>
</dbReference>
<comment type="caution">
    <text evidence="11">The sequence shown here is derived from an EMBL/GenBank/DDBJ whole genome shotgun (WGS) entry which is preliminary data.</text>
</comment>
<dbReference type="GO" id="GO:0000105">
    <property type="term" value="P:L-histidine biosynthetic process"/>
    <property type="evidence" value="ECO:0007669"/>
    <property type="project" value="UniProtKB-UniRule"/>
</dbReference>